<feature type="region of interest" description="Disordered" evidence="1">
    <location>
        <begin position="1"/>
        <end position="60"/>
    </location>
</feature>
<gene>
    <name evidence="2" type="ORF">PVAP13_8KG334704</name>
</gene>
<protein>
    <submittedName>
        <fullName evidence="2">Uncharacterized protein</fullName>
    </submittedName>
</protein>
<feature type="compositionally biased region" description="Low complexity" evidence="1">
    <location>
        <begin position="17"/>
        <end position="27"/>
    </location>
</feature>
<keyword evidence="3" id="KW-1185">Reference proteome</keyword>
<proteinExistence type="predicted"/>
<dbReference type="Proteomes" id="UP000823388">
    <property type="component" value="Chromosome 8K"/>
</dbReference>
<name>A0A8T0PYQ9_PANVG</name>
<dbReference type="AlphaFoldDB" id="A0A8T0PYQ9"/>
<sequence>MAPLSSHPAGVWGSPTASAAGAAVGGVDPERSKAEQRGSIGHCAAEEEDGAGGGKREEELAAAAWSSARTRKWNRGSWLSAADRGLAGTWAASTPRQPRAGTGGPGRALLVAGAGAGAGAEWNGFGAHFGFSSHATIGSASRRLEATTLDSASPQRLFTWEHEPAIVASRDDGLSHKGAFCKIDGSQRPVVHALRYYEGLC</sequence>
<evidence type="ECO:0000313" key="2">
    <source>
        <dbReference type="EMBL" id="KAG2564046.1"/>
    </source>
</evidence>
<evidence type="ECO:0000256" key="1">
    <source>
        <dbReference type="SAM" id="MobiDB-lite"/>
    </source>
</evidence>
<accession>A0A8T0PYQ9</accession>
<organism evidence="2 3">
    <name type="scientific">Panicum virgatum</name>
    <name type="common">Blackwell switchgrass</name>
    <dbReference type="NCBI Taxonomy" id="38727"/>
    <lineage>
        <taxon>Eukaryota</taxon>
        <taxon>Viridiplantae</taxon>
        <taxon>Streptophyta</taxon>
        <taxon>Embryophyta</taxon>
        <taxon>Tracheophyta</taxon>
        <taxon>Spermatophyta</taxon>
        <taxon>Magnoliopsida</taxon>
        <taxon>Liliopsida</taxon>
        <taxon>Poales</taxon>
        <taxon>Poaceae</taxon>
        <taxon>PACMAD clade</taxon>
        <taxon>Panicoideae</taxon>
        <taxon>Panicodae</taxon>
        <taxon>Paniceae</taxon>
        <taxon>Panicinae</taxon>
        <taxon>Panicum</taxon>
        <taxon>Panicum sect. Hiantes</taxon>
    </lineage>
</organism>
<dbReference type="EMBL" id="CM029051">
    <property type="protein sequence ID" value="KAG2564046.1"/>
    <property type="molecule type" value="Genomic_DNA"/>
</dbReference>
<reference evidence="2 3" key="1">
    <citation type="submission" date="2020-05" db="EMBL/GenBank/DDBJ databases">
        <title>WGS assembly of Panicum virgatum.</title>
        <authorList>
            <person name="Lovell J.T."/>
            <person name="Jenkins J."/>
            <person name="Shu S."/>
            <person name="Juenger T.E."/>
            <person name="Schmutz J."/>
        </authorList>
    </citation>
    <scope>NUCLEOTIDE SEQUENCE [LARGE SCALE GENOMIC DNA]</scope>
    <source>
        <strain evidence="3">cv. AP13</strain>
    </source>
</reference>
<comment type="caution">
    <text evidence="2">The sequence shown here is derived from an EMBL/GenBank/DDBJ whole genome shotgun (WGS) entry which is preliminary data.</text>
</comment>
<evidence type="ECO:0000313" key="3">
    <source>
        <dbReference type="Proteomes" id="UP000823388"/>
    </source>
</evidence>